<evidence type="ECO:0000256" key="3">
    <source>
        <dbReference type="ARBA" id="ARBA00022692"/>
    </source>
</evidence>
<reference evidence="13" key="1">
    <citation type="journal article" date="2018" name="Nat. Plants">
        <title>Whole-genome landscape of Medicago truncatula symbiotic genes.</title>
        <authorList>
            <person name="Pecrix Y."/>
            <person name="Staton S.E."/>
            <person name="Sallet E."/>
            <person name="Lelandais-Briere C."/>
            <person name="Moreau S."/>
            <person name="Carrere S."/>
            <person name="Blein T."/>
            <person name="Jardinaud M.F."/>
            <person name="Latrasse D."/>
            <person name="Zouine M."/>
            <person name="Zahm M."/>
            <person name="Kreplak J."/>
            <person name="Mayjonade B."/>
            <person name="Satge C."/>
            <person name="Perez M."/>
            <person name="Cauet S."/>
            <person name="Marande W."/>
            <person name="Chantry-Darmon C."/>
            <person name="Lopez-Roques C."/>
            <person name="Bouchez O."/>
            <person name="Berard A."/>
            <person name="Debelle F."/>
            <person name="Munos S."/>
            <person name="Bendahmane A."/>
            <person name="Berges H."/>
            <person name="Niebel A."/>
            <person name="Buitink J."/>
            <person name="Frugier F."/>
            <person name="Benhamed M."/>
            <person name="Crespi M."/>
            <person name="Gouzy J."/>
            <person name="Gamas P."/>
        </authorList>
    </citation>
    <scope>NUCLEOTIDE SEQUENCE [LARGE SCALE GENOMIC DNA]</scope>
    <source>
        <strain evidence="13">cv. Jemalong A17</strain>
    </source>
</reference>
<organism evidence="12 13">
    <name type="scientific">Medicago truncatula</name>
    <name type="common">Barrel medic</name>
    <name type="synonym">Medicago tribuloides</name>
    <dbReference type="NCBI Taxonomy" id="3880"/>
    <lineage>
        <taxon>Eukaryota</taxon>
        <taxon>Viridiplantae</taxon>
        <taxon>Streptophyta</taxon>
        <taxon>Embryophyta</taxon>
        <taxon>Tracheophyta</taxon>
        <taxon>Spermatophyta</taxon>
        <taxon>Magnoliopsida</taxon>
        <taxon>eudicotyledons</taxon>
        <taxon>Gunneridae</taxon>
        <taxon>Pentapetalae</taxon>
        <taxon>rosids</taxon>
        <taxon>fabids</taxon>
        <taxon>Fabales</taxon>
        <taxon>Fabaceae</taxon>
        <taxon>Papilionoideae</taxon>
        <taxon>50 kb inversion clade</taxon>
        <taxon>NPAAA clade</taxon>
        <taxon>Hologalegina</taxon>
        <taxon>IRL clade</taxon>
        <taxon>Trifolieae</taxon>
        <taxon>Medicago</taxon>
    </lineage>
</organism>
<keyword evidence="3" id="KW-0812">Transmembrane</keyword>
<gene>
    <name evidence="12" type="ORF">MtrunA17_Chr2g0284761</name>
</gene>
<feature type="signal peptide" evidence="10">
    <location>
        <begin position="1"/>
        <end position="25"/>
    </location>
</feature>
<dbReference type="InterPro" id="IPR046956">
    <property type="entry name" value="RLP23-like"/>
</dbReference>
<evidence type="ECO:0000256" key="6">
    <source>
        <dbReference type="ARBA" id="ARBA00022989"/>
    </source>
</evidence>
<dbReference type="PANTHER" id="PTHR48063:SF29">
    <property type="entry name" value="LRR RECEPTOR-LIKE KINASE FAMILY PROTEIN"/>
    <property type="match status" value="1"/>
</dbReference>
<evidence type="ECO:0000256" key="7">
    <source>
        <dbReference type="ARBA" id="ARBA00023136"/>
    </source>
</evidence>
<evidence type="ECO:0000313" key="12">
    <source>
        <dbReference type="EMBL" id="RHN72169.1"/>
    </source>
</evidence>
<evidence type="ECO:0000256" key="4">
    <source>
        <dbReference type="ARBA" id="ARBA00022729"/>
    </source>
</evidence>
<dbReference type="Gene3D" id="3.80.10.10">
    <property type="entry name" value="Ribonuclease Inhibitor"/>
    <property type="match status" value="1"/>
</dbReference>
<proteinExistence type="predicted"/>
<accession>A0A396J2C9</accession>
<feature type="domain" description="Leucine-rich repeat-containing N-terminal plant-type" evidence="11">
    <location>
        <begin position="38"/>
        <end position="71"/>
    </location>
</feature>
<dbReference type="EMBL" id="PSQE01000002">
    <property type="protein sequence ID" value="RHN72169.1"/>
    <property type="molecule type" value="Genomic_DNA"/>
</dbReference>
<keyword evidence="8" id="KW-0675">Receptor</keyword>
<evidence type="ECO:0000256" key="9">
    <source>
        <dbReference type="ARBA" id="ARBA00023180"/>
    </source>
</evidence>
<dbReference type="Proteomes" id="UP000265566">
    <property type="component" value="Chromosome 2"/>
</dbReference>
<evidence type="ECO:0000256" key="8">
    <source>
        <dbReference type="ARBA" id="ARBA00023170"/>
    </source>
</evidence>
<evidence type="ECO:0000256" key="1">
    <source>
        <dbReference type="ARBA" id="ARBA00004479"/>
    </source>
</evidence>
<evidence type="ECO:0000313" key="13">
    <source>
        <dbReference type="Proteomes" id="UP000265566"/>
    </source>
</evidence>
<keyword evidence="7" id="KW-0472">Membrane</keyword>
<evidence type="ECO:0000256" key="2">
    <source>
        <dbReference type="ARBA" id="ARBA00022614"/>
    </source>
</evidence>
<evidence type="ECO:0000259" key="11">
    <source>
        <dbReference type="Pfam" id="PF08263"/>
    </source>
</evidence>
<comment type="caution">
    <text evidence="12">The sequence shown here is derived from an EMBL/GenBank/DDBJ whole genome shotgun (WGS) entry which is preliminary data.</text>
</comment>
<dbReference type="SUPFAM" id="SSF52058">
    <property type="entry name" value="L domain-like"/>
    <property type="match status" value="1"/>
</dbReference>
<feature type="chain" id="PRO_5017291559" evidence="10">
    <location>
        <begin position="26"/>
        <end position="124"/>
    </location>
</feature>
<dbReference type="GO" id="GO:0016020">
    <property type="term" value="C:membrane"/>
    <property type="evidence" value="ECO:0007669"/>
    <property type="project" value="UniProtKB-SubCell"/>
</dbReference>
<dbReference type="InterPro" id="IPR032675">
    <property type="entry name" value="LRR_dom_sf"/>
</dbReference>
<dbReference type="InterPro" id="IPR013210">
    <property type="entry name" value="LRR_N_plant-typ"/>
</dbReference>
<dbReference type="PANTHER" id="PTHR48063">
    <property type="entry name" value="LRR RECEPTOR-LIKE KINASE"/>
    <property type="match status" value="1"/>
</dbReference>
<dbReference type="Pfam" id="PF08263">
    <property type="entry name" value="LRRNT_2"/>
    <property type="match status" value="1"/>
</dbReference>
<keyword evidence="2" id="KW-0433">Leucine-rich repeat</keyword>
<keyword evidence="6" id="KW-1133">Transmembrane helix</keyword>
<name>A0A396J2C9_MEDTR</name>
<evidence type="ECO:0000256" key="10">
    <source>
        <dbReference type="SAM" id="SignalP"/>
    </source>
</evidence>
<dbReference type="Gramene" id="rna7851">
    <property type="protein sequence ID" value="RHN72169.1"/>
    <property type="gene ID" value="gene7851"/>
</dbReference>
<keyword evidence="4 10" id="KW-0732">Signal</keyword>
<sequence length="124" mass="13729">MMASTKIIIGHIVISLFFLFASTQCEVKSLNVSTLCIKEERVALLNIKKDLNDPSNCLSSWVGEDCCNWKGMVPTDLGNLSNLHHLDISSSDSSVWVRDLSWLSALSSLQYLGMDYVNVTNSSL</sequence>
<comment type="subcellular location">
    <subcellularLocation>
        <location evidence="1">Membrane</location>
        <topology evidence="1">Single-pass type I membrane protein</topology>
    </subcellularLocation>
</comment>
<keyword evidence="5" id="KW-0677">Repeat</keyword>
<keyword evidence="9" id="KW-0325">Glycoprotein</keyword>
<dbReference type="AlphaFoldDB" id="A0A396J2C9"/>
<protein>
    <submittedName>
        <fullName evidence="12">Putative leucine-rich repeat-containing, plant-type, leucine-rich repeat domain, L</fullName>
    </submittedName>
</protein>
<evidence type="ECO:0000256" key="5">
    <source>
        <dbReference type="ARBA" id="ARBA00022737"/>
    </source>
</evidence>